<keyword evidence="4" id="KW-1185">Reference proteome</keyword>
<feature type="chain" id="PRO_5046074222" description="Thiol:disulfide interchange protein DsbD N-terminal domain-containing protein" evidence="2">
    <location>
        <begin position="32"/>
        <end position="190"/>
    </location>
</feature>
<proteinExistence type="predicted"/>
<comment type="caution">
    <text evidence="3">The sequence shown here is derived from an EMBL/GenBank/DDBJ whole genome shotgun (WGS) entry which is preliminary data.</text>
</comment>
<evidence type="ECO:0000313" key="3">
    <source>
        <dbReference type="EMBL" id="MCP2314597.1"/>
    </source>
</evidence>
<evidence type="ECO:0008006" key="5">
    <source>
        <dbReference type="Google" id="ProtNLM"/>
    </source>
</evidence>
<organism evidence="3 4">
    <name type="scientific">Kitasatospora paracochleata</name>
    <dbReference type="NCBI Taxonomy" id="58354"/>
    <lineage>
        <taxon>Bacteria</taxon>
        <taxon>Bacillati</taxon>
        <taxon>Actinomycetota</taxon>
        <taxon>Actinomycetes</taxon>
        <taxon>Kitasatosporales</taxon>
        <taxon>Streptomycetaceae</taxon>
        <taxon>Kitasatospora</taxon>
    </lineage>
</organism>
<evidence type="ECO:0000256" key="2">
    <source>
        <dbReference type="SAM" id="SignalP"/>
    </source>
</evidence>
<gene>
    <name evidence="3" type="ORF">FHR36_007798</name>
</gene>
<dbReference type="RefSeq" id="WP_253804962.1">
    <property type="nucleotide sequence ID" value="NZ_BAAAUB010000012.1"/>
</dbReference>
<evidence type="ECO:0000313" key="4">
    <source>
        <dbReference type="Proteomes" id="UP001206483"/>
    </source>
</evidence>
<accession>A0ABT1JAX6</accession>
<feature type="signal peptide" evidence="2">
    <location>
        <begin position="1"/>
        <end position="31"/>
    </location>
</feature>
<feature type="region of interest" description="Disordered" evidence="1">
    <location>
        <begin position="32"/>
        <end position="62"/>
    </location>
</feature>
<dbReference type="EMBL" id="JAMZDX010000009">
    <property type="protein sequence ID" value="MCP2314597.1"/>
    <property type="molecule type" value="Genomic_DNA"/>
</dbReference>
<keyword evidence="2" id="KW-0732">Signal</keyword>
<name>A0ABT1JAX6_9ACTN</name>
<feature type="compositionally biased region" description="Polar residues" evidence="1">
    <location>
        <begin position="47"/>
        <end position="58"/>
    </location>
</feature>
<protein>
    <recommendedName>
        <fullName evidence="5">Thiol:disulfide interchange protein DsbD N-terminal domain-containing protein</fullName>
    </recommendedName>
</protein>
<evidence type="ECO:0000256" key="1">
    <source>
        <dbReference type="SAM" id="MobiDB-lite"/>
    </source>
</evidence>
<sequence length="190" mass="19013">MPASNVSSGRTAARLMAAAVLLLCATAPVTGCSRERSPSAGRAASDPATSDPATSDQATAGAAQNGVQVTVVVSADAVRATFRPERPGFHLYSIGLPVDGIDGVGVPTELAVKGGLRATAAPTSDQPVRQLNIPGVAGALPVYPDGPVTLTMPVARTGSPDAQVVVSYGACSTTTCLLPVSGLVIPVRLR</sequence>
<reference evidence="3 4" key="1">
    <citation type="submission" date="2022-06" db="EMBL/GenBank/DDBJ databases">
        <title>Sequencing the genomes of 1000 actinobacteria strains.</title>
        <authorList>
            <person name="Klenk H.-P."/>
        </authorList>
    </citation>
    <scope>NUCLEOTIDE SEQUENCE [LARGE SCALE GENOMIC DNA]</scope>
    <source>
        <strain evidence="3 4">DSM 41656</strain>
    </source>
</reference>
<dbReference type="Proteomes" id="UP001206483">
    <property type="component" value="Unassembled WGS sequence"/>
</dbReference>